<dbReference type="GO" id="GO:0008270">
    <property type="term" value="F:zinc ion binding"/>
    <property type="evidence" value="ECO:0007669"/>
    <property type="project" value="UniProtKB-KW"/>
</dbReference>
<dbReference type="GO" id="GO:0031499">
    <property type="term" value="C:TRAMP complex"/>
    <property type="evidence" value="ECO:0007669"/>
    <property type="project" value="TreeGrafter"/>
</dbReference>
<dbReference type="OrthoDB" id="7608935at2759"/>
<dbReference type="PANTHER" id="PTHR46543:SF1">
    <property type="entry name" value="ZINC FINGER CCHC DOMAIN-CONTAINING PROTEIN 7"/>
    <property type="match status" value="1"/>
</dbReference>
<dbReference type="GO" id="GO:0071037">
    <property type="term" value="P:nuclear polyadenylation-dependent snRNA catabolic process"/>
    <property type="evidence" value="ECO:0007669"/>
    <property type="project" value="TreeGrafter"/>
</dbReference>
<feature type="compositionally biased region" description="Polar residues" evidence="8">
    <location>
        <begin position="169"/>
        <end position="183"/>
    </location>
</feature>
<dbReference type="GO" id="GO:0071038">
    <property type="term" value="P:TRAMP-dependent tRNA surveillance pathway"/>
    <property type="evidence" value="ECO:0007669"/>
    <property type="project" value="TreeGrafter"/>
</dbReference>
<dbReference type="GO" id="GO:0003723">
    <property type="term" value="F:RNA binding"/>
    <property type="evidence" value="ECO:0007669"/>
    <property type="project" value="TreeGrafter"/>
</dbReference>
<feature type="compositionally biased region" description="Basic residues" evidence="8">
    <location>
        <begin position="908"/>
        <end position="917"/>
    </location>
</feature>
<dbReference type="InterPro" id="IPR051644">
    <property type="entry name" value="TRAMP_AT-DNA-binding"/>
</dbReference>
<dbReference type="PANTHER" id="PTHR46543">
    <property type="entry name" value="ZINC FINGER CCHC DOMAIN-CONTAINING PROTEIN 7"/>
    <property type="match status" value="1"/>
</dbReference>
<feature type="region of interest" description="Disordered" evidence="8">
    <location>
        <begin position="45"/>
        <end position="100"/>
    </location>
</feature>
<keyword evidence="5" id="KW-0862">Zinc</keyword>
<evidence type="ECO:0000259" key="9">
    <source>
        <dbReference type="PROSITE" id="PS50158"/>
    </source>
</evidence>
<keyword evidence="3" id="KW-0677">Repeat</keyword>
<dbReference type="Proteomes" id="UP000824998">
    <property type="component" value="Unassembled WGS sequence"/>
</dbReference>
<name>A0A9P7YIY1_9HELO</name>
<feature type="domain" description="CCHC-type" evidence="9">
    <location>
        <begin position="679"/>
        <end position="692"/>
    </location>
</feature>
<proteinExistence type="predicted"/>
<dbReference type="GO" id="GO:0071035">
    <property type="term" value="P:nuclear polyadenylation-dependent rRNA catabolic process"/>
    <property type="evidence" value="ECO:0007669"/>
    <property type="project" value="TreeGrafter"/>
</dbReference>
<evidence type="ECO:0000256" key="3">
    <source>
        <dbReference type="ARBA" id="ARBA00022737"/>
    </source>
</evidence>
<feature type="compositionally biased region" description="Polar residues" evidence="8">
    <location>
        <begin position="206"/>
        <end position="224"/>
    </location>
</feature>
<feature type="region of interest" description="Disordered" evidence="8">
    <location>
        <begin position="834"/>
        <end position="926"/>
    </location>
</feature>
<organism evidence="10 11">
    <name type="scientific">Amylocarpus encephaloides</name>
    <dbReference type="NCBI Taxonomy" id="45428"/>
    <lineage>
        <taxon>Eukaryota</taxon>
        <taxon>Fungi</taxon>
        <taxon>Dikarya</taxon>
        <taxon>Ascomycota</taxon>
        <taxon>Pezizomycotina</taxon>
        <taxon>Leotiomycetes</taxon>
        <taxon>Helotiales</taxon>
        <taxon>Helotiales incertae sedis</taxon>
        <taxon>Amylocarpus</taxon>
    </lineage>
</organism>
<evidence type="ECO:0000256" key="1">
    <source>
        <dbReference type="ARBA" id="ARBA00004123"/>
    </source>
</evidence>
<keyword evidence="6" id="KW-0539">Nucleus</keyword>
<dbReference type="Gene3D" id="4.10.60.10">
    <property type="entry name" value="Zinc finger, CCHC-type"/>
    <property type="match status" value="1"/>
</dbReference>
<evidence type="ECO:0000313" key="11">
    <source>
        <dbReference type="Proteomes" id="UP000824998"/>
    </source>
</evidence>
<evidence type="ECO:0000256" key="8">
    <source>
        <dbReference type="SAM" id="MobiDB-lite"/>
    </source>
</evidence>
<dbReference type="AlphaFoldDB" id="A0A9P7YIY1"/>
<evidence type="ECO:0000256" key="7">
    <source>
        <dbReference type="PROSITE-ProRule" id="PRU00047"/>
    </source>
</evidence>
<keyword evidence="2" id="KW-0479">Metal-binding</keyword>
<dbReference type="SMART" id="SM00343">
    <property type="entry name" value="ZnF_C2HC"/>
    <property type="match status" value="5"/>
</dbReference>
<evidence type="ECO:0000256" key="6">
    <source>
        <dbReference type="ARBA" id="ARBA00023242"/>
    </source>
</evidence>
<feature type="region of interest" description="Disordered" evidence="8">
    <location>
        <begin position="126"/>
        <end position="273"/>
    </location>
</feature>
<feature type="compositionally biased region" description="Polar residues" evidence="8">
    <location>
        <begin position="126"/>
        <end position="142"/>
    </location>
</feature>
<keyword evidence="4 7" id="KW-0863">Zinc-finger</keyword>
<dbReference type="GO" id="GO:0071031">
    <property type="term" value="P:nuclear mRNA surveillance of mRNA 3'-end processing"/>
    <property type="evidence" value="ECO:0007669"/>
    <property type="project" value="TreeGrafter"/>
</dbReference>
<evidence type="ECO:0000256" key="2">
    <source>
        <dbReference type="ARBA" id="ARBA00022723"/>
    </source>
</evidence>
<keyword evidence="11" id="KW-1185">Reference proteome</keyword>
<sequence length="926" mass="101060">MKWGGAGQGVNGIVYYAVLVVEATFSGEPEVVLDENDPEIICQNTAMGEDMEDGDSRTSQVGRKRELRDVAQFREPSAVDASSDEEPFEPSRKHLKQDKRTYVLDETSVSVPAETAALTVYPTTSEDGIATGVSNTESSQKIAPSPEPQVDSIVHEPSPRIPKQEVSIVGTNLQESTSGSTATVVLPTSDAPSPATGSLPSAARQDIQSPSEASNLASDETASASKEEGSVASLLGWNQGVQPGLRTSFGKKKSRTRTKLEKGSKSSQSQLGHSFSADALVNTKDNSAAGLNSSSSISQPVTSQIIAEKTAPSQNDDSTNKSIEVMSNEAELQLNSTRTWPLPDGDEVAKTIQNGKTFYPSYPPPENWKGLYLTGGYFRDPPILDDRGLPYKFQDFSFNIFAPAFLMSNLNRTDNWETGDLRHAFRQYIAFWYGHLPAIGLSLTSLGNTCQAPQAFTLKWASKKAMALQKQKTASKTVNNKIKAVPPREKQENPLPSDHLRAVSQTKGSKSDNFDHDMHITRTDGSIEDDSDNYNEMACTSASDVDGNQGANEDFDPAEDPEFQQKYFPGGSSGTRCLSCGGKGHSTTGCSVLDCGNCGAKGTHSSFTCPLKQRCNKCFKRGHQALKCTEKLAATNVEAGNCEICNSGYHLEKDCHFIWRSFTPKEDEVQTVSHIPIHCYTCGGTGHFGPECGLYKRKLLSGGYTWSMENLRKYVDPRSQNRAVSAGVDYSIGESRPRQFSIKGKGKENDPFTMDDSDGEDDFIRPKINKAPTLHGNIQFPATARHQLSVPYENREYHQFQRQYPEDNISYNIASQRENPTGRYHGNMIAPRSVHDAPKQMSGEYPAQQKPERPSRKGRKTRGNSNATAAPLQPPESRKGSKRKSTRGSPPCVSGAATQKHPQAPPNAKKKAKKVKRQAAAANSKN</sequence>
<comment type="caution">
    <text evidence="10">The sequence shown here is derived from an EMBL/GenBank/DDBJ whole genome shotgun (WGS) entry which is preliminary data.</text>
</comment>
<evidence type="ECO:0000313" key="10">
    <source>
        <dbReference type="EMBL" id="KAG9233900.1"/>
    </source>
</evidence>
<feature type="compositionally biased region" description="Basic and acidic residues" evidence="8">
    <location>
        <begin position="509"/>
        <end position="522"/>
    </location>
</feature>
<accession>A0A9P7YIY1</accession>
<gene>
    <name evidence="10" type="ORF">BJ875DRAFT_441795</name>
</gene>
<protein>
    <recommendedName>
        <fullName evidence="9">CCHC-type domain-containing protein</fullName>
    </recommendedName>
</protein>
<feature type="region of interest" description="Disordered" evidence="8">
    <location>
        <begin position="482"/>
        <end position="533"/>
    </location>
</feature>
<comment type="subcellular location">
    <subcellularLocation>
        <location evidence="1">Nucleus</location>
    </subcellularLocation>
</comment>
<dbReference type="PROSITE" id="PS50158">
    <property type="entry name" value="ZF_CCHC"/>
    <property type="match status" value="1"/>
</dbReference>
<dbReference type="GO" id="GO:0071036">
    <property type="term" value="P:nuclear polyadenylation-dependent snoRNA catabolic process"/>
    <property type="evidence" value="ECO:0007669"/>
    <property type="project" value="TreeGrafter"/>
</dbReference>
<dbReference type="GO" id="GO:0071039">
    <property type="term" value="P:nuclear polyadenylation-dependent CUT catabolic process"/>
    <property type="evidence" value="ECO:0007669"/>
    <property type="project" value="TreeGrafter"/>
</dbReference>
<evidence type="ECO:0000256" key="5">
    <source>
        <dbReference type="ARBA" id="ARBA00022833"/>
    </source>
</evidence>
<evidence type="ECO:0000256" key="4">
    <source>
        <dbReference type="ARBA" id="ARBA00022771"/>
    </source>
</evidence>
<dbReference type="EMBL" id="MU251482">
    <property type="protein sequence ID" value="KAG9233900.1"/>
    <property type="molecule type" value="Genomic_DNA"/>
</dbReference>
<feature type="compositionally biased region" description="Basic and acidic residues" evidence="8">
    <location>
        <begin position="63"/>
        <end position="72"/>
    </location>
</feature>
<dbReference type="InterPro" id="IPR001878">
    <property type="entry name" value="Znf_CCHC"/>
</dbReference>
<reference evidence="10" key="1">
    <citation type="journal article" date="2021" name="IMA Fungus">
        <title>Genomic characterization of three marine fungi, including Emericellopsis atlantica sp. nov. with signatures of a generalist lifestyle and marine biomass degradation.</title>
        <authorList>
            <person name="Hagestad O.C."/>
            <person name="Hou L."/>
            <person name="Andersen J.H."/>
            <person name="Hansen E.H."/>
            <person name="Altermark B."/>
            <person name="Li C."/>
            <person name="Kuhnert E."/>
            <person name="Cox R.J."/>
            <person name="Crous P.W."/>
            <person name="Spatafora J.W."/>
            <person name="Lail K."/>
            <person name="Amirebrahimi M."/>
            <person name="Lipzen A."/>
            <person name="Pangilinan J."/>
            <person name="Andreopoulos W."/>
            <person name="Hayes R.D."/>
            <person name="Ng V."/>
            <person name="Grigoriev I.V."/>
            <person name="Jackson S.A."/>
            <person name="Sutton T.D.S."/>
            <person name="Dobson A.D.W."/>
            <person name="Rama T."/>
        </authorList>
    </citation>
    <scope>NUCLEOTIDE SEQUENCE</scope>
    <source>
        <strain evidence="10">TRa018bII</strain>
    </source>
</reference>
<feature type="region of interest" description="Disordered" evidence="8">
    <location>
        <begin position="737"/>
        <end position="762"/>
    </location>
</feature>